<feature type="region of interest" description="Disordered" evidence="6">
    <location>
        <begin position="17"/>
        <end position="61"/>
    </location>
</feature>
<keyword evidence="3 4" id="KW-0539">Nucleus</keyword>
<feature type="compositionally biased region" description="Basic and acidic residues" evidence="6">
    <location>
        <begin position="210"/>
        <end position="229"/>
    </location>
</feature>
<evidence type="ECO:0000256" key="3">
    <source>
        <dbReference type="ARBA" id="ARBA00023242"/>
    </source>
</evidence>
<feature type="region of interest" description="Disordered" evidence="6">
    <location>
        <begin position="208"/>
        <end position="237"/>
    </location>
</feature>
<protein>
    <recommendedName>
        <fullName evidence="7">Homeobox domain-containing protein</fullName>
    </recommendedName>
</protein>
<feature type="compositionally biased region" description="Basic and acidic residues" evidence="6">
    <location>
        <begin position="962"/>
        <end position="976"/>
    </location>
</feature>
<feature type="compositionally biased region" description="Low complexity" evidence="6">
    <location>
        <begin position="806"/>
        <end position="820"/>
    </location>
</feature>
<feature type="domain" description="Homeobox" evidence="7">
    <location>
        <begin position="226"/>
        <end position="286"/>
    </location>
</feature>
<dbReference type="AlphaFoldDB" id="A0A5C3ER94"/>
<dbReference type="Gene3D" id="1.10.10.60">
    <property type="entry name" value="Homeodomain-like"/>
    <property type="match status" value="1"/>
</dbReference>
<feature type="region of interest" description="Disordered" evidence="6">
    <location>
        <begin position="899"/>
        <end position="1040"/>
    </location>
</feature>
<reference evidence="8 9" key="1">
    <citation type="submission" date="2018-03" db="EMBL/GenBank/DDBJ databases">
        <authorList>
            <person name="Guldener U."/>
        </authorList>
    </citation>
    <scope>NUCLEOTIDE SEQUENCE [LARGE SCALE GENOMIC DNA]</scope>
    <source>
        <strain evidence="8 9">DAOM196992</strain>
    </source>
</reference>
<feature type="compositionally biased region" description="Low complexity" evidence="6">
    <location>
        <begin position="1008"/>
        <end position="1032"/>
    </location>
</feature>
<feature type="region of interest" description="Disordered" evidence="6">
    <location>
        <begin position="300"/>
        <end position="351"/>
    </location>
</feature>
<feature type="region of interest" description="Disordered" evidence="6">
    <location>
        <begin position="75"/>
        <end position="101"/>
    </location>
</feature>
<sequence length="1143" mass="120451">MDTIMETPDRERALLQQRAASASAVTSFPGQTPDNRELLSTHPHLQHQIKSSPTSASSDSFSSYIHKDAAIIQHRSSSPRADSGSQASADGPGAPGSPRSRVQARLDAVALDGHRRLPSFDFSRPMPPIRSVSATTPIRGGNFPAVVDRRSARSQESVAVDVSQLRERPRSQPEPFAPMSISALYHQPTHEGLSQWEREGSVASVAFTADGKDDDKHGQRDDAGRAGEIRRRRRTRPDEANLLVRAYADNAFPNQETRQQLADQLGMTVRAVSVWFQNRRQAEKKRSGRYGGSGILGGGASAADPSADLSSSATAATKAAGSEPESVVARPPLASTPKDPNNRPARASLPEPIKYTQANKENVPPWAAATAALSRGDDGTPLKVPKLEPQDDLLGSERPVSETPAASSHRTRDPSAAADTVSRKADTRQRPASQMDRVLSRSSATPSAVASTVSTAAPRSTHQALSRVRSAPRLSLDEVLARRACGLSRSVTEYVRTHDRSSDIEDEVVSTILPPRKVLSRAGSASSLSLVTTAGGRASLGSPASHATESAAAGDIASLNSRLPPAVTASLQRNGVISKLSEEEHAEQQKAKLVWQRMESSSASSSDPDRALADGGVNGLAHPKDSEEDEETTLRIIANRRAARAQALGRGKPAAADADARTAIQQHATAASDRSHQLASAPSQLGLVKRVPSLDWAAGRDRSVTPALPQRTVSSPLARTTARTASTHKFASPAKPRPKDLQKSAARRASAQAKKAAAAAPVRLAPAMSTPLRKTGAAAQQQASRPAVAVTPAPNGGRTSPRKKAAGAAATATATPQQQPQHFQQHVNDENVFGGATVPSPAFRSTPGSPKRRRVEHVAPPAPSIETAAAPHPSVRTVDRVLGSPMFAPRGMMHPHSFPASSTYLSTPRPLGSSPFKGPLSTRSERIGYRGLGAGSPSASPALRDYGFEQPRVRSFQSARESSARDQRRPLAERGPFDSPAGSRTPSHDSNDSGAASNTSDEWVSNLAKAAVGSASAATSSTPAGGAGSSTAKVLSATPSRIFADRSSVANLTMSAERMGPSANRHDDSGFFGSDESEDEQPAPASVVVRQKKTALSASASRWAKSRSSPVVPRKRKAGDAAEDQHAAELLLGLGQRHEAQSQ</sequence>
<evidence type="ECO:0000256" key="6">
    <source>
        <dbReference type="SAM" id="MobiDB-lite"/>
    </source>
</evidence>
<feature type="compositionally biased region" description="Basic and acidic residues" evidence="6">
    <location>
        <begin position="375"/>
        <end position="389"/>
    </location>
</feature>
<feature type="region of interest" description="Disordered" evidence="6">
    <location>
        <begin position="591"/>
        <end position="631"/>
    </location>
</feature>
<feature type="compositionally biased region" description="Polar residues" evidence="6">
    <location>
        <begin position="711"/>
        <end position="729"/>
    </location>
</feature>
<feature type="region of interest" description="Disordered" evidence="6">
    <location>
        <begin position="1054"/>
        <end position="1125"/>
    </location>
</feature>
<feature type="compositionally biased region" description="Low complexity" evidence="6">
    <location>
        <begin position="743"/>
        <end position="767"/>
    </location>
</feature>
<keyword evidence="9" id="KW-1185">Reference proteome</keyword>
<dbReference type="GO" id="GO:0005634">
    <property type="term" value="C:nucleus"/>
    <property type="evidence" value="ECO:0007669"/>
    <property type="project" value="UniProtKB-SubCell"/>
</dbReference>
<dbReference type="SUPFAM" id="SSF46689">
    <property type="entry name" value="Homeodomain-like"/>
    <property type="match status" value="1"/>
</dbReference>
<evidence type="ECO:0000256" key="2">
    <source>
        <dbReference type="ARBA" id="ARBA00023155"/>
    </source>
</evidence>
<dbReference type="OrthoDB" id="6159439at2759"/>
<dbReference type="InterPro" id="IPR001356">
    <property type="entry name" value="HD"/>
</dbReference>
<proteinExistence type="predicted"/>
<feature type="DNA-binding region" description="Homeobox" evidence="4">
    <location>
        <begin position="228"/>
        <end position="287"/>
    </location>
</feature>
<gene>
    <name evidence="8" type="ORF">PSFLO_00335</name>
</gene>
<keyword evidence="2 4" id="KW-0371">Homeobox</keyword>
<feature type="compositionally biased region" description="Low complexity" evidence="6">
    <location>
        <begin position="51"/>
        <end position="61"/>
    </location>
</feature>
<feature type="compositionally biased region" description="Low complexity" evidence="6">
    <location>
        <begin position="440"/>
        <end position="461"/>
    </location>
</feature>
<evidence type="ECO:0000256" key="4">
    <source>
        <dbReference type="PROSITE-ProRule" id="PRU00108"/>
    </source>
</evidence>
<feature type="compositionally biased region" description="Polar residues" evidence="6">
    <location>
        <begin position="992"/>
        <end position="1003"/>
    </location>
</feature>
<dbReference type="Pfam" id="PF00046">
    <property type="entry name" value="Homeodomain"/>
    <property type="match status" value="1"/>
</dbReference>
<dbReference type="PROSITE" id="PS50071">
    <property type="entry name" value="HOMEOBOX_2"/>
    <property type="match status" value="1"/>
</dbReference>
<keyword evidence="1 4" id="KW-0238">DNA-binding</keyword>
<evidence type="ECO:0000313" key="9">
    <source>
        <dbReference type="Proteomes" id="UP000323386"/>
    </source>
</evidence>
<comment type="subcellular location">
    <subcellularLocation>
        <location evidence="4 5">Nucleus</location>
    </subcellularLocation>
</comment>
<feature type="region of interest" description="Disordered" evidence="6">
    <location>
        <begin position="711"/>
        <end position="820"/>
    </location>
</feature>
<dbReference type="InterPro" id="IPR009057">
    <property type="entry name" value="Homeodomain-like_sf"/>
</dbReference>
<dbReference type="GO" id="GO:0000981">
    <property type="term" value="F:DNA-binding transcription factor activity, RNA polymerase II-specific"/>
    <property type="evidence" value="ECO:0007669"/>
    <property type="project" value="InterPro"/>
</dbReference>
<evidence type="ECO:0000256" key="5">
    <source>
        <dbReference type="RuleBase" id="RU000682"/>
    </source>
</evidence>
<evidence type="ECO:0000256" key="1">
    <source>
        <dbReference type="ARBA" id="ARBA00023125"/>
    </source>
</evidence>
<name>A0A5C3ER94_9BASI</name>
<dbReference type="InterPro" id="IPR017970">
    <property type="entry name" value="Homeobox_CS"/>
</dbReference>
<feature type="compositionally biased region" description="Low complexity" evidence="6">
    <location>
        <begin position="301"/>
        <end position="322"/>
    </location>
</feature>
<dbReference type="CDD" id="cd00086">
    <property type="entry name" value="homeodomain"/>
    <property type="match status" value="1"/>
</dbReference>
<dbReference type="SMART" id="SM00389">
    <property type="entry name" value="HOX"/>
    <property type="match status" value="1"/>
</dbReference>
<dbReference type="Proteomes" id="UP000323386">
    <property type="component" value="Unassembled WGS sequence"/>
</dbReference>
<dbReference type="PROSITE" id="PS00027">
    <property type="entry name" value="HOMEOBOX_1"/>
    <property type="match status" value="1"/>
</dbReference>
<evidence type="ECO:0000259" key="7">
    <source>
        <dbReference type="PROSITE" id="PS50071"/>
    </source>
</evidence>
<evidence type="ECO:0000313" key="8">
    <source>
        <dbReference type="EMBL" id="SPO34864.1"/>
    </source>
</evidence>
<feature type="compositionally biased region" description="Low complexity" evidence="6">
    <location>
        <begin position="1095"/>
        <end position="1109"/>
    </location>
</feature>
<dbReference type="EMBL" id="OOIP01000001">
    <property type="protein sequence ID" value="SPO34864.1"/>
    <property type="molecule type" value="Genomic_DNA"/>
</dbReference>
<feature type="compositionally biased region" description="Polar residues" evidence="6">
    <location>
        <begin position="75"/>
        <end position="88"/>
    </location>
</feature>
<organism evidence="8 9">
    <name type="scientific">Pseudozyma flocculosa</name>
    <dbReference type="NCBI Taxonomy" id="84751"/>
    <lineage>
        <taxon>Eukaryota</taxon>
        <taxon>Fungi</taxon>
        <taxon>Dikarya</taxon>
        <taxon>Basidiomycota</taxon>
        <taxon>Ustilaginomycotina</taxon>
        <taxon>Ustilaginomycetes</taxon>
        <taxon>Ustilaginales</taxon>
        <taxon>Ustilaginaceae</taxon>
        <taxon>Pseudozyma</taxon>
    </lineage>
</organism>
<accession>A0A5C3ER94</accession>
<feature type="region of interest" description="Disordered" evidence="6">
    <location>
        <begin position="374"/>
        <end position="468"/>
    </location>
</feature>
<dbReference type="GO" id="GO:0003677">
    <property type="term" value="F:DNA binding"/>
    <property type="evidence" value="ECO:0007669"/>
    <property type="project" value="UniProtKB-UniRule"/>
</dbReference>